<accession>A0ABQ6LPP8</accession>
<protein>
    <submittedName>
        <fullName evidence="1">Uncharacterized protein</fullName>
    </submittedName>
</protein>
<proteinExistence type="predicted"/>
<sequence length="91" mass="9712">MSRPDGHPDDPRALIAESYRIEGLTAEDARSIFFDWALGLPAGTDAGAAAGRLLAHHAPPGDHPMTELLREAMAAGGAVRRGRTGRRRRGD</sequence>
<evidence type="ECO:0000313" key="1">
    <source>
        <dbReference type="EMBL" id="GMG84474.1"/>
    </source>
</evidence>
<evidence type="ECO:0000313" key="2">
    <source>
        <dbReference type="Proteomes" id="UP001239909"/>
    </source>
</evidence>
<dbReference type="RefSeq" id="WP_285673520.1">
    <property type="nucleotide sequence ID" value="NZ_BSYI01000036.1"/>
</dbReference>
<dbReference type="EMBL" id="BSYI01000036">
    <property type="protein sequence ID" value="GMG84474.1"/>
    <property type="molecule type" value="Genomic_DNA"/>
</dbReference>
<dbReference type="Proteomes" id="UP001239909">
    <property type="component" value="Unassembled WGS sequence"/>
</dbReference>
<keyword evidence="2" id="KW-1185">Reference proteome</keyword>
<organism evidence="1 2">
    <name type="scientific">Paralimibaculum aggregatum</name>
    <dbReference type="NCBI Taxonomy" id="3036245"/>
    <lineage>
        <taxon>Bacteria</taxon>
        <taxon>Pseudomonadati</taxon>
        <taxon>Pseudomonadota</taxon>
        <taxon>Alphaproteobacteria</taxon>
        <taxon>Rhodobacterales</taxon>
        <taxon>Paracoccaceae</taxon>
        <taxon>Paralimibaculum</taxon>
    </lineage>
</organism>
<reference evidence="1 2" key="1">
    <citation type="submission" date="2023-04" db="EMBL/GenBank/DDBJ databases">
        <title>Marinoamorphus aggregata gen. nov., sp. Nov., isolate from tissue of brittle star Ophioplocus japonicus.</title>
        <authorList>
            <person name="Kawano K."/>
            <person name="Sawayama S."/>
            <person name="Nakagawa S."/>
        </authorList>
    </citation>
    <scope>NUCLEOTIDE SEQUENCE [LARGE SCALE GENOMIC DNA]</scope>
    <source>
        <strain evidence="1 2">NKW23</strain>
    </source>
</reference>
<comment type="caution">
    <text evidence="1">The sequence shown here is derived from an EMBL/GenBank/DDBJ whole genome shotgun (WGS) entry which is preliminary data.</text>
</comment>
<name>A0ABQ6LPP8_9RHOB</name>
<gene>
    <name evidence="1" type="ORF">LNKW23_36900</name>
</gene>